<protein>
    <recommendedName>
        <fullName evidence="7">Eukaryotic translation initiation factor 3 30 kDa subunit</fullName>
    </recommendedName>
</protein>
<dbReference type="HOGENOM" id="CLU_1290264_0_0_1"/>
<dbReference type="OMA" id="HFSEMLI"/>
<accession>E3M8V0</accession>
<organism evidence="6">
    <name type="scientific">Caenorhabditis remanei</name>
    <name type="common">Caenorhabditis vulgaris</name>
    <dbReference type="NCBI Taxonomy" id="31234"/>
    <lineage>
        <taxon>Eukaryota</taxon>
        <taxon>Metazoa</taxon>
        <taxon>Ecdysozoa</taxon>
        <taxon>Nematoda</taxon>
        <taxon>Chromadorea</taxon>
        <taxon>Rhabditida</taxon>
        <taxon>Rhabditina</taxon>
        <taxon>Rhabditomorpha</taxon>
        <taxon>Rhabditoidea</taxon>
        <taxon>Rhabditidae</taxon>
        <taxon>Peloderinae</taxon>
        <taxon>Caenorhabditis</taxon>
    </lineage>
</organism>
<feature type="region of interest" description="Disordered" evidence="4">
    <location>
        <begin position="220"/>
        <end position="239"/>
    </location>
</feature>
<evidence type="ECO:0000313" key="5">
    <source>
        <dbReference type="EMBL" id="EFO95804.1"/>
    </source>
</evidence>
<dbReference type="STRING" id="31234.E3M8V0"/>
<keyword evidence="1" id="KW-0963">Cytoplasm</keyword>
<evidence type="ECO:0000256" key="4">
    <source>
        <dbReference type="SAM" id="MobiDB-lite"/>
    </source>
</evidence>
<dbReference type="GO" id="GO:0003743">
    <property type="term" value="F:translation initiation factor activity"/>
    <property type="evidence" value="ECO:0007669"/>
    <property type="project" value="UniProtKB-KW"/>
</dbReference>
<dbReference type="GO" id="GO:0005852">
    <property type="term" value="C:eukaryotic translation initiation factor 3 complex"/>
    <property type="evidence" value="ECO:0007669"/>
    <property type="project" value="InterPro"/>
</dbReference>
<name>E3M8V0_CAERE</name>
<dbReference type="eggNOG" id="KOG4813">
    <property type="taxonomic scope" value="Eukaryota"/>
</dbReference>
<dbReference type="Pfam" id="PF08597">
    <property type="entry name" value="eIF3_subunit"/>
    <property type="match status" value="1"/>
</dbReference>
<dbReference type="KEGG" id="crq:GCK72_003542"/>
<evidence type="ECO:0000256" key="2">
    <source>
        <dbReference type="ARBA" id="ARBA00022540"/>
    </source>
</evidence>
<evidence type="ECO:0000256" key="1">
    <source>
        <dbReference type="ARBA" id="ARBA00022490"/>
    </source>
</evidence>
<proteinExistence type="predicted"/>
<keyword evidence="6" id="KW-1185">Reference proteome</keyword>
<reference evidence="5" key="1">
    <citation type="submission" date="2007-07" db="EMBL/GenBank/DDBJ databases">
        <title>PCAP assembly of the Caenorhabditis remanei genome.</title>
        <authorList>
            <consortium name="The Caenorhabditis remanei Sequencing Consortium"/>
            <person name="Wilson R.K."/>
        </authorList>
    </citation>
    <scope>NUCLEOTIDE SEQUENCE [LARGE SCALE GENOMIC DNA]</scope>
    <source>
        <strain evidence="5">PB4641</strain>
    </source>
</reference>
<dbReference type="CTD" id="9805818"/>
<dbReference type="GeneID" id="9805818"/>
<dbReference type="AlphaFoldDB" id="E3M8V0"/>
<dbReference type="RefSeq" id="XP_003107484.2">
    <property type="nucleotide sequence ID" value="XM_003107436.2"/>
</dbReference>
<evidence type="ECO:0000313" key="6">
    <source>
        <dbReference type="Proteomes" id="UP000008281"/>
    </source>
</evidence>
<dbReference type="Gene3D" id="1.10.246.60">
    <property type="entry name" value="Eukaryotic translation initiation factor 3 like domains"/>
    <property type="match status" value="1"/>
</dbReference>
<feature type="compositionally biased region" description="Acidic residues" evidence="4">
    <location>
        <begin position="224"/>
        <end position="239"/>
    </location>
</feature>
<dbReference type="PANTHER" id="PTHR21681:SF0">
    <property type="entry name" value="EUKARYOTIC TRANSLATION INITIATION FACTOR 3 SUBUNIT J"/>
    <property type="match status" value="1"/>
</dbReference>
<dbReference type="FunCoup" id="E3M8V0">
    <property type="interactions" value="1640"/>
</dbReference>
<dbReference type="EMBL" id="DS268429">
    <property type="protein sequence ID" value="EFO95804.1"/>
    <property type="molecule type" value="Genomic_DNA"/>
</dbReference>
<dbReference type="InterPro" id="IPR013906">
    <property type="entry name" value="eIF3j"/>
</dbReference>
<dbReference type="OrthoDB" id="5841389at2759"/>
<gene>
    <name evidence="5" type="ORF">CRE_13936</name>
</gene>
<dbReference type="Proteomes" id="UP000008281">
    <property type="component" value="Unassembled WGS sequence"/>
</dbReference>
<dbReference type="InParanoid" id="E3M8V0"/>
<keyword evidence="3" id="KW-0648">Protein biosynthesis</keyword>
<sequence length="239" mass="26405">MCNFSFFSRLNTIFFHKTLFYLSRTHLGSNMADNWDDDDFEPEVSTLKRVEPAPEPVKPVDVPEKKAAAAAAPTTLKKAPAFAMESLGRELTAAEKEAIQKQNDLALARDLFGDDDGDEAKKYENITSKADFEYWGERVGQFLASRNKAANYGDMIGRLLGSITENLTPADIQKMITYLQQISTAKKTAEKIKAKATPAAAAPSAAGNKKAKATLKVTKGNDNMYDDYGADDFDDYDDY</sequence>
<evidence type="ECO:0008006" key="7">
    <source>
        <dbReference type="Google" id="ProtNLM"/>
    </source>
</evidence>
<dbReference type="InterPro" id="IPR023194">
    <property type="entry name" value="eIF3-like_dom_sf"/>
</dbReference>
<dbReference type="PANTHER" id="PTHR21681">
    <property type="entry name" value="EUKARYOTIC TRANSLATION INITIATION FACTOR 3 SUBUNIT J"/>
    <property type="match status" value="1"/>
</dbReference>
<evidence type="ECO:0000256" key="3">
    <source>
        <dbReference type="ARBA" id="ARBA00022917"/>
    </source>
</evidence>
<keyword evidence="2" id="KW-0396">Initiation factor</keyword>